<organism evidence="7 8">
    <name type="scientific">Enterococcus sulfureus ATCC 49903</name>
    <dbReference type="NCBI Taxonomy" id="1140003"/>
    <lineage>
        <taxon>Bacteria</taxon>
        <taxon>Bacillati</taxon>
        <taxon>Bacillota</taxon>
        <taxon>Bacilli</taxon>
        <taxon>Lactobacillales</taxon>
        <taxon>Enterococcaceae</taxon>
        <taxon>Enterococcus</taxon>
    </lineage>
</organism>
<feature type="compositionally biased region" description="Pro residues" evidence="5">
    <location>
        <begin position="285"/>
        <end position="296"/>
    </location>
</feature>
<gene>
    <name evidence="7" type="ORF">I573_00721</name>
</gene>
<keyword evidence="3" id="KW-0081">Bacteriolytic enzyme</keyword>
<reference evidence="7 8" key="1">
    <citation type="submission" date="2013-03" db="EMBL/GenBank/DDBJ databases">
        <title>The Genome Sequence of Enterococcus sulfureus ATCC_49903 (PacBio/Illumina hybrid assembly).</title>
        <authorList>
            <consortium name="The Broad Institute Genomics Platform"/>
            <consortium name="The Broad Institute Genome Sequencing Center for Infectious Disease"/>
            <person name="Earl A."/>
            <person name="Russ C."/>
            <person name="Gilmore M."/>
            <person name="Surin D."/>
            <person name="Walker B."/>
            <person name="Young S."/>
            <person name="Zeng Q."/>
            <person name="Gargeya S."/>
            <person name="Fitzgerald M."/>
            <person name="Haas B."/>
            <person name="Abouelleil A."/>
            <person name="Allen A.W."/>
            <person name="Alvarado L."/>
            <person name="Arachchi H.M."/>
            <person name="Berlin A.M."/>
            <person name="Chapman S.B."/>
            <person name="Gainer-Dewar J."/>
            <person name="Goldberg J."/>
            <person name="Griggs A."/>
            <person name="Gujja S."/>
            <person name="Hansen M."/>
            <person name="Howarth C."/>
            <person name="Imamovic A."/>
            <person name="Ireland A."/>
            <person name="Larimer J."/>
            <person name="McCowan C."/>
            <person name="Murphy C."/>
            <person name="Pearson M."/>
            <person name="Poon T.W."/>
            <person name="Priest M."/>
            <person name="Roberts A."/>
            <person name="Saif S."/>
            <person name="Shea T."/>
            <person name="Sisk P."/>
            <person name="Sykes S."/>
            <person name="Wortman J."/>
            <person name="Nusbaum C."/>
            <person name="Birren B."/>
        </authorList>
    </citation>
    <scope>NUCLEOTIDE SEQUENCE [LARGE SCALE GENOMIC DNA]</scope>
    <source>
        <strain evidence="7 8">ATCC 49903</strain>
    </source>
</reference>
<dbReference type="Gene3D" id="3.10.350.10">
    <property type="entry name" value="LysM domain"/>
    <property type="match status" value="5"/>
</dbReference>
<feature type="region of interest" description="Disordered" evidence="5">
    <location>
        <begin position="414"/>
        <end position="436"/>
    </location>
</feature>
<keyword evidence="2" id="KW-0929">Antimicrobial</keyword>
<sequence>MKEITRRTVKVTKKRQLTLRRLRKQLIFASTFVTASAAAIQLTQKHTVHATSIGTAGLSQAQFIAQIAQYAKPIAESNDLYTSVMMAQAIIESNWGNSALSQAPNYNLFGIKGSYNGQTVSMNTQEYLNNQWVTKKEPFKRYPSYRESFLDNAATLRGVSFSPGVYYYAGAFKSNTTSYRDATAWLTGRYATAPHYAQALNQIIETYQLTQYDSGGPTKPVDYQPNKPIPESSTSSNIYTVVSGDYLSKIANQFGVSVTQIKAWNNLSSDLILVGQKLTVKAPSTPAPVTPTPSTPPTSENTSTYTVVSGDYLGKIAARFGISVAQLKSWNNLNTDLILVGQNLIVKAPSTPAPVTPTPLTPSTSENTSTYTVISGDYLSKIANQFGVSVTQIKAWNKLSSDLILVGQKLTVKAPSTSSTPTTPTPSTPPTSENTSTYTVVSGDYLGKIAARFGISVAQLKSWNNLNTDLILVGQKLTVKAPSTSSPSTPVQNQTASPAPSTPVSTKTYKVVSGDNLWTIASRNQTSVQALKQLNQLTSDTIFIGQILKLK</sequence>
<evidence type="ECO:0000256" key="3">
    <source>
        <dbReference type="ARBA" id="ARBA00022638"/>
    </source>
</evidence>
<evidence type="ECO:0000256" key="5">
    <source>
        <dbReference type="SAM" id="MobiDB-lite"/>
    </source>
</evidence>
<dbReference type="InterPro" id="IPR036779">
    <property type="entry name" value="LysM_dom_sf"/>
</dbReference>
<dbReference type="Pfam" id="PF01476">
    <property type="entry name" value="LysM"/>
    <property type="match status" value="5"/>
</dbReference>
<accession>S0P279</accession>
<dbReference type="GO" id="GO:0031640">
    <property type="term" value="P:killing of cells of another organism"/>
    <property type="evidence" value="ECO:0007669"/>
    <property type="project" value="UniProtKB-KW"/>
</dbReference>
<feature type="domain" description="LysM" evidence="6">
    <location>
        <begin position="237"/>
        <end position="280"/>
    </location>
</feature>
<dbReference type="GO" id="GO:0042742">
    <property type="term" value="P:defense response to bacterium"/>
    <property type="evidence" value="ECO:0007669"/>
    <property type="project" value="UniProtKB-KW"/>
</dbReference>
<comment type="caution">
    <text evidence="7">The sequence shown here is derived from an EMBL/GenBank/DDBJ whole genome shotgun (WGS) entry which is preliminary data.</text>
</comment>
<comment type="similarity">
    <text evidence="1">Belongs to the glycosyl hydrolase 73 family.</text>
</comment>
<dbReference type="Gene3D" id="1.10.530.10">
    <property type="match status" value="1"/>
</dbReference>
<dbReference type="PANTHER" id="PTHR33734:SF22">
    <property type="entry name" value="MEMBRANE-BOUND LYTIC MUREIN TRANSGLYCOSYLASE D"/>
    <property type="match status" value="1"/>
</dbReference>
<dbReference type="STRING" id="1140003.OMY_00728"/>
<feature type="domain" description="LysM" evidence="6">
    <location>
        <begin position="507"/>
        <end position="550"/>
    </location>
</feature>
<dbReference type="PATRIC" id="fig|1140003.3.peg.721"/>
<dbReference type="CDD" id="cd00118">
    <property type="entry name" value="LysM"/>
    <property type="match status" value="5"/>
</dbReference>
<evidence type="ECO:0000313" key="7">
    <source>
        <dbReference type="EMBL" id="EOT87664.1"/>
    </source>
</evidence>
<name>S0P279_9ENTE</name>
<dbReference type="Proteomes" id="UP000015961">
    <property type="component" value="Unassembled WGS sequence"/>
</dbReference>
<keyword evidence="8" id="KW-1185">Reference proteome</keyword>
<dbReference type="eggNOG" id="COG1705">
    <property type="taxonomic scope" value="Bacteria"/>
</dbReference>
<dbReference type="Pfam" id="PF01832">
    <property type="entry name" value="Glucosaminidase"/>
    <property type="match status" value="1"/>
</dbReference>
<dbReference type="PROSITE" id="PS51782">
    <property type="entry name" value="LYSM"/>
    <property type="match status" value="5"/>
</dbReference>
<dbReference type="SMART" id="SM00047">
    <property type="entry name" value="LYZ2"/>
    <property type="match status" value="1"/>
</dbReference>
<dbReference type="GO" id="GO:0008932">
    <property type="term" value="F:lytic endotransglycosylase activity"/>
    <property type="evidence" value="ECO:0007669"/>
    <property type="project" value="TreeGrafter"/>
</dbReference>
<evidence type="ECO:0000256" key="2">
    <source>
        <dbReference type="ARBA" id="ARBA00022529"/>
    </source>
</evidence>
<dbReference type="AlphaFoldDB" id="S0P279"/>
<dbReference type="InterPro" id="IPR002901">
    <property type="entry name" value="MGlyc_endo_b_GlcNAc-like_dom"/>
</dbReference>
<dbReference type="eggNOG" id="COG1388">
    <property type="taxonomic scope" value="Bacteria"/>
</dbReference>
<feature type="region of interest" description="Disordered" evidence="5">
    <location>
        <begin position="482"/>
        <end position="506"/>
    </location>
</feature>
<feature type="domain" description="LysM" evidence="6">
    <location>
        <begin position="369"/>
        <end position="412"/>
    </location>
</feature>
<dbReference type="Gene3D" id="4.10.80.30">
    <property type="entry name" value="DNA polymerase, domain 6"/>
    <property type="match status" value="1"/>
</dbReference>
<dbReference type="EMBL" id="ASWO01000001">
    <property type="protein sequence ID" value="EOT87664.1"/>
    <property type="molecule type" value="Genomic_DNA"/>
</dbReference>
<feature type="region of interest" description="Disordered" evidence="5">
    <location>
        <begin position="283"/>
        <end position="303"/>
    </location>
</feature>
<dbReference type="OrthoDB" id="2155627at2"/>
<dbReference type="InterPro" id="IPR018392">
    <property type="entry name" value="LysM"/>
</dbReference>
<evidence type="ECO:0000256" key="1">
    <source>
        <dbReference type="ARBA" id="ARBA00010266"/>
    </source>
</evidence>
<feature type="domain" description="LysM" evidence="6">
    <location>
        <begin position="303"/>
        <end position="346"/>
    </location>
</feature>
<dbReference type="PANTHER" id="PTHR33734">
    <property type="entry name" value="LYSM DOMAIN-CONTAINING GPI-ANCHORED PROTEIN 2"/>
    <property type="match status" value="1"/>
</dbReference>
<protein>
    <recommendedName>
        <fullName evidence="4">Peptidoglycan hydrolase</fullName>
    </recommendedName>
</protein>
<evidence type="ECO:0000256" key="4">
    <source>
        <dbReference type="ARBA" id="ARBA00032108"/>
    </source>
</evidence>
<feature type="domain" description="LysM" evidence="6">
    <location>
        <begin position="436"/>
        <end position="479"/>
    </location>
</feature>
<dbReference type="GO" id="GO:0004040">
    <property type="term" value="F:amidase activity"/>
    <property type="evidence" value="ECO:0007669"/>
    <property type="project" value="InterPro"/>
</dbReference>
<dbReference type="SUPFAM" id="SSF54106">
    <property type="entry name" value="LysM domain"/>
    <property type="match status" value="5"/>
</dbReference>
<proteinExistence type="inferred from homology"/>
<dbReference type="RefSeq" id="WP_016185217.1">
    <property type="nucleotide sequence ID" value="NZ_ASWO01000001.1"/>
</dbReference>
<evidence type="ECO:0000313" key="8">
    <source>
        <dbReference type="Proteomes" id="UP000015961"/>
    </source>
</evidence>
<dbReference type="SMART" id="SM00257">
    <property type="entry name" value="LysM"/>
    <property type="match status" value="5"/>
</dbReference>
<evidence type="ECO:0000259" key="6">
    <source>
        <dbReference type="PROSITE" id="PS51782"/>
    </source>
</evidence>